<dbReference type="PROSITE" id="PS50262">
    <property type="entry name" value="G_PROTEIN_RECEP_F1_2"/>
    <property type="match status" value="1"/>
</dbReference>
<feature type="transmembrane region" description="Helical" evidence="6">
    <location>
        <begin position="197"/>
        <end position="215"/>
    </location>
</feature>
<dbReference type="WBParaSite" id="L893_g25590.t1">
    <property type="protein sequence ID" value="L893_g25590.t1"/>
    <property type="gene ID" value="L893_g25590"/>
</dbReference>
<evidence type="ECO:0000256" key="6">
    <source>
        <dbReference type="SAM" id="Phobius"/>
    </source>
</evidence>
<keyword evidence="3 6" id="KW-1133">Transmembrane helix</keyword>
<dbReference type="PANTHER" id="PTHR46709:SF6">
    <property type="entry name" value="G-PROTEIN COUPLED RECEPTORS FAMILY 1 PROFILE DOMAIN-CONTAINING PROTEIN"/>
    <property type="match status" value="1"/>
</dbReference>
<sequence>MVTIPKLCGFEQCTDYWDNLDILDVISRKFVVSRFRDASHFCSSPYRTPPTDDKSNSSIFLPTNRHWIFVRCVGHVAALPKGHVVPHPPSNPPPPWPPPPEVGRKGRVRNSRLLPSDERAAAAQQMTMAEVNASVVATVDATTFDEDECYYMGTDYLHIKIYLIGVFATSIALLSILLNSFFVLVFLLNPSLRRTSLYYFGILALIDVFMAFNYIALMTVPVYMDQFQLLWLYHVFLAYLRPVMTESNCAMFSSMMLILCATLERFLRIISSPNTDKLRRFVASHRPLMCFLCVAIAFLYKLCTFFEIQYVEKEQCAEWSRFEIVPALLAQNATYRFWWMFVTRNMLDRIVPFFVLVALNFIIINGLKEEHRKCSMKAGPMSVENSRGSLKDATRALISVITMYLLSQFLQVFITFWEAFHKQSLELDFQELYSYLNDIMSIMTLITSALHYPVYCVLNRPIYHASVVTLKRFRSCLVRSPDTKTVYRFVGNTPIDPTLRAAGLQTNVSVSLKGSHSDDSTVAMVNVLERGDVTRCDWTL</sequence>
<feature type="compositionally biased region" description="Pro residues" evidence="5">
    <location>
        <begin position="86"/>
        <end position="101"/>
    </location>
</feature>
<feature type="transmembrane region" description="Helical" evidence="6">
    <location>
        <begin position="161"/>
        <end position="185"/>
    </location>
</feature>
<feature type="transmembrane region" description="Helical" evidence="6">
    <location>
        <begin position="288"/>
        <end position="311"/>
    </location>
</feature>
<evidence type="ECO:0000256" key="3">
    <source>
        <dbReference type="ARBA" id="ARBA00022989"/>
    </source>
</evidence>
<dbReference type="Gene3D" id="1.20.1070.10">
    <property type="entry name" value="Rhodopsin 7-helix transmembrane proteins"/>
    <property type="match status" value="1"/>
</dbReference>
<accession>A0A1I7ZEH2</accession>
<keyword evidence="2 6" id="KW-0812">Transmembrane</keyword>
<keyword evidence="4 6" id="KW-0472">Membrane</keyword>
<organism evidence="8 9">
    <name type="scientific">Steinernema glaseri</name>
    <dbReference type="NCBI Taxonomy" id="37863"/>
    <lineage>
        <taxon>Eukaryota</taxon>
        <taxon>Metazoa</taxon>
        <taxon>Ecdysozoa</taxon>
        <taxon>Nematoda</taxon>
        <taxon>Chromadorea</taxon>
        <taxon>Rhabditida</taxon>
        <taxon>Tylenchina</taxon>
        <taxon>Panagrolaimomorpha</taxon>
        <taxon>Strongyloidoidea</taxon>
        <taxon>Steinernematidae</taxon>
        <taxon>Steinernema</taxon>
    </lineage>
</organism>
<feature type="region of interest" description="Disordered" evidence="5">
    <location>
        <begin position="84"/>
        <end position="107"/>
    </location>
</feature>
<evidence type="ECO:0000256" key="4">
    <source>
        <dbReference type="ARBA" id="ARBA00023136"/>
    </source>
</evidence>
<dbReference type="GO" id="GO:0016020">
    <property type="term" value="C:membrane"/>
    <property type="evidence" value="ECO:0007669"/>
    <property type="project" value="UniProtKB-SubCell"/>
</dbReference>
<dbReference type="AlphaFoldDB" id="A0A1I7ZEH2"/>
<feature type="transmembrane region" description="Helical" evidence="6">
    <location>
        <begin position="250"/>
        <end position="267"/>
    </location>
</feature>
<evidence type="ECO:0000256" key="5">
    <source>
        <dbReference type="SAM" id="MobiDB-lite"/>
    </source>
</evidence>
<proteinExistence type="predicted"/>
<feature type="transmembrane region" description="Helical" evidence="6">
    <location>
        <begin position="439"/>
        <end position="458"/>
    </location>
</feature>
<name>A0A1I7ZEH2_9BILA</name>
<dbReference type="CDD" id="cd14978">
    <property type="entry name" value="7tmA_FMRFamide_R-like"/>
    <property type="match status" value="1"/>
</dbReference>
<dbReference type="PANTHER" id="PTHR46709">
    <property type="entry name" value="PROTEIN CBG23488-RELATED"/>
    <property type="match status" value="1"/>
</dbReference>
<keyword evidence="8" id="KW-1185">Reference proteome</keyword>
<dbReference type="SUPFAM" id="SSF81321">
    <property type="entry name" value="Family A G protein-coupled receptor-like"/>
    <property type="match status" value="1"/>
</dbReference>
<evidence type="ECO:0000313" key="8">
    <source>
        <dbReference type="Proteomes" id="UP000095287"/>
    </source>
</evidence>
<feature type="transmembrane region" description="Helical" evidence="6">
    <location>
        <begin position="396"/>
        <end position="419"/>
    </location>
</feature>
<evidence type="ECO:0000259" key="7">
    <source>
        <dbReference type="PROSITE" id="PS50262"/>
    </source>
</evidence>
<evidence type="ECO:0000313" key="9">
    <source>
        <dbReference type="WBParaSite" id="L893_g25590.t1"/>
    </source>
</evidence>
<feature type="domain" description="G-protein coupled receptors family 1 profile" evidence="7">
    <location>
        <begin position="178"/>
        <end position="455"/>
    </location>
</feature>
<dbReference type="Proteomes" id="UP000095287">
    <property type="component" value="Unplaced"/>
</dbReference>
<protein>
    <submittedName>
        <fullName evidence="9">G_PROTEIN_RECEP_F1_2 domain-containing protein</fullName>
    </submittedName>
</protein>
<evidence type="ECO:0000256" key="1">
    <source>
        <dbReference type="ARBA" id="ARBA00004370"/>
    </source>
</evidence>
<comment type="subcellular location">
    <subcellularLocation>
        <location evidence="1">Membrane</location>
    </subcellularLocation>
</comment>
<dbReference type="InterPro" id="IPR017452">
    <property type="entry name" value="GPCR_Rhodpsn_7TM"/>
</dbReference>
<reference evidence="9" key="1">
    <citation type="submission" date="2016-11" db="UniProtKB">
        <authorList>
            <consortium name="WormBaseParasite"/>
        </authorList>
    </citation>
    <scope>IDENTIFICATION</scope>
</reference>
<feature type="transmembrane region" description="Helical" evidence="6">
    <location>
        <begin position="350"/>
        <end position="367"/>
    </location>
</feature>
<evidence type="ECO:0000256" key="2">
    <source>
        <dbReference type="ARBA" id="ARBA00022692"/>
    </source>
</evidence>